<evidence type="ECO:0000256" key="1">
    <source>
        <dbReference type="SAM" id="MobiDB-lite"/>
    </source>
</evidence>
<feature type="compositionally biased region" description="Acidic residues" evidence="1">
    <location>
        <begin position="31"/>
        <end position="40"/>
    </location>
</feature>
<organism evidence="2 3">
    <name type="scientific">Tessaracoccus palaemonis</name>
    <dbReference type="NCBI Taxonomy" id="2829499"/>
    <lineage>
        <taxon>Bacteria</taxon>
        <taxon>Bacillati</taxon>
        <taxon>Actinomycetota</taxon>
        <taxon>Actinomycetes</taxon>
        <taxon>Propionibacteriales</taxon>
        <taxon>Propionibacteriaceae</taxon>
        <taxon>Tessaracoccus</taxon>
    </lineage>
</organism>
<evidence type="ECO:0000313" key="3">
    <source>
        <dbReference type="Proteomes" id="UP000824504"/>
    </source>
</evidence>
<sequence length="55" mass="6060">MSTNPEIPETDLAEQTAPVDPTDDDLRPDGGPDDADEADWIDQRTEAPLERPDEP</sequence>
<dbReference type="RefSeq" id="WP_219083411.1">
    <property type="nucleotide sequence ID" value="NZ_CP079216.1"/>
</dbReference>
<feature type="compositionally biased region" description="Basic and acidic residues" evidence="1">
    <location>
        <begin position="41"/>
        <end position="55"/>
    </location>
</feature>
<dbReference type="Proteomes" id="UP000824504">
    <property type="component" value="Chromosome"/>
</dbReference>
<accession>A0ABX8SM32</accession>
<feature type="region of interest" description="Disordered" evidence="1">
    <location>
        <begin position="1"/>
        <end position="55"/>
    </location>
</feature>
<dbReference type="EMBL" id="CP079216">
    <property type="protein sequence ID" value="QXT63482.1"/>
    <property type="molecule type" value="Genomic_DNA"/>
</dbReference>
<reference evidence="2 3" key="1">
    <citation type="submission" date="2021-07" db="EMBL/GenBank/DDBJ databases">
        <title>complete genome sequencing of Tessaracoccus sp.J1M15.</title>
        <authorList>
            <person name="Bae J.-W."/>
            <person name="Kim D.-y."/>
        </authorList>
    </citation>
    <scope>NUCLEOTIDE SEQUENCE [LARGE SCALE GENOMIC DNA]</scope>
    <source>
        <strain evidence="2 3">J1M15</strain>
    </source>
</reference>
<name>A0ABX8SM32_9ACTN</name>
<protein>
    <submittedName>
        <fullName evidence="2">Uncharacterized protein</fullName>
    </submittedName>
</protein>
<proteinExistence type="predicted"/>
<keyword evidence="3" id="KW-1185">Reference proteome</keyword>
<gene>
    <name evidence="2" type="ORF">KDB89_03100</name>
</gene>
<evidence type="ECO:0000313" key="2">
    <source>
        <dbReference type="EMBL" id="QXT63482.1"/>
    </source>
</evidence>